<comment type="catalytic activity">
    <reaction evidence="9">
        <text>DNA(n) + a 2'-deoxyribonucleoside 5'-triphosphate = DNA(n+1) + diphosphate</text>
        <dbReference type="Rhea" id="RHEA:22508"/>
        <dbReference type="Rhea" id="RHEA-COMP:17339"/>
        <dbReference type="Rhea" id="RHEA-COMP:17340"/>
        <dbReference type="ChEBI" id="CHEBI:33019"/>
        <dbReference type="ChEBI" id="CHEBI:61560"/>
        <dbReference type="ChEBI" id="CHEBI:173112"/>
        <dbReference type="EC" id="2.7.7.7"/>
    </reaction>
</comment>
<dbReference type="Proteomes" id="UP000305948">
    <property type="component" value="Unassembled WGS sequence"/>
</dbReference>
<keyword evidence="8" id="KW-0539">Nucleus</keyword>
<feature type="compositionally biased region" description="Low complexity" evidence="10">
    <location>
        <begin position="353"/>
        <end position="370"/>
    </location>
</feature>
<evidence type="ECO:0000313" key="13">
    <source>
        <dbReference type="EMBL" id="TFK55281.1"/>
    </source>
</evidence>
<evidence type="ECO:0000256" key="9">
    <source>
        <dbReference type="ARBA" id="ARBA00049244"/>
    </source>
</evidence>
<keyword evidence="7" id="KW-0239">DNA-directed DNA polymerase</keyword>
<sequence>MDQSVSADADQSARASTSVLPPIDSTPSFSLGGLNRSYKHQYANIYFVRLRLLRGAVEKRAHARWKDVQGSPILVPRVLDVLKSRLCYIVGTVYMDMPQKPNVLADIGRDRSIPPPPPRDKIYSADDIVSLEDESGRIRLIGEPVEKARLVTGVIIAALGMETPNGEFQVVDICPAGLAPQPEAEPSEDNEMEVDDVPSGDDVWIGVISGLDIGSSSAADAEMQLLAEYLVGEVGGPDDHLSSRRISRLLIAGNSLSSTVTSNAVNGESDGVDKKSKRYGHDSASFSPHFTLSLSSLLLDIGSSMPVHVLPGESDPTGTILPQQPLPRAMLGGVSSYATFSCETNPTYLRIASGSDSQNTNSTSSGSQRSYTRTLLINSGQPLNDMFKYLPTPPATRLSIAESTLRWRHIAPTAPDTLWCHPYFTTDPFVVSRTPDVYIVGCQPRFETRLVSEKGVPGLDGEEADKRCRIVLVPKFSESGVLVLINLRTLEVETVGFSTEGIDSGGVEEE</sequence>
<evidence type="ECO:0000256" key="2">
    <source>
        <dbReference type="ARBA" id="ARBA00006035"/>
    </source>
</evidence>
<dbReference type="GO" id="GO:0006273">
    <property type="term" value="P:lagging strand elongation"/>
    <property type="evidence" value="ECO:0007669"/>
    <property type="project" value="UniProtKB-ARBA"/>
</dbReference>
<evidence type="ECO:0000256" key="8">
    <source>
        <dbReference type="ARBA" id="ARBA00023242"/>
    </source>
</evidence>
<name>A0A5C3NNR7_9AGAM</name>
<protein>
    <recommendedName>
        <fullName evidence="3">DNA-directed DNA polymerase</fullName>
        <ecNumber evidence="3">2.7.7.7</ecNumber>
    </recommendedName>
</protein>
<organism evidence="13 14">
    <name type="scientific">Heliocybe sulcata</name>
    <dbReference type="NCBI Taxonomy" id="5364"/>
    <lineage>
        <taxon>Eukaryota</taxon>
        <taxon>Fungi</taxon>
        <taxon>Dikarya</taxon>
        <taxon>Basidiomycota</taxon>
        <taxon>Agaricomycotina</taxon>
        <taxon>Agaricomycetes</taxon>
        <taxon>Gloeophyllales</taxon>
        <taxon>Gloeophyllaceae</taxon>
        <taxon>Heliocybe</taxon>
    </lineage>
</organism>
<evidence type="ECO:0000256" key="5">
    <source>
        <dbReference type="ARBA" id="ARBA00022695"/>
    </source>
</evidence>
<feature type="domain" description="DNA polymerase alpha/delta/epsilon subunit B" evidence="11">
    <location>
        <begin position="207"/>
        <end position="447"/>
    </location>
</feature>
<keyword evidence="5" id="KW-0548">Nucleotidyltransferase</keyword>
<dbReference type="Gene3D" id="3.60.21.50">
    <property type="match status" value="1"/>
</dbReference>
<accession>A0A5C3NNR7</accession>
<proteinExistence type="inferred from homology"/>
<dbReference type="EMBL" id="ML213505">
    <property type="protein sequence ID" value="TFK55281.1"/>
    <property type="molecule type" value="Genomic_DNA"/>
</dbReference>
<dbReference type="EC" id="2.7.7.7" evidence="3"/>
<dbReference type="PANTHER" id="PTHR10416">
    <property type="entry name" value="DNA POLYMERASE DELTA SUBUNIT 2"/>
    <property type="match status" value="1"/>
</dbReference>
<dbReference type="InterPro" id="IPR024826">
    <property type="entry name" value="DNA_pol_delta/II_ssu"/>
</dbReference>
<keyword evidence="14" id="KW-1185">Reference proteome</keyword>
<evidence type="ECO:0000259" key="12">
    <source>
        <dbReference type="Pfam" id="PF18018"/>
    </source>
</evidence>
<evidence type="ECO:0000256" key="4">
    <source>
        <dbReference type="ARBA" id="ARBA00022679"/>
    </source>
</evidence>
<keyword evidence="4" id="KW-0808">Transferase</keyword>
<dbReference type="GO" id="GO:0043625">
    <property type="term" value="C:delta DNA polymerase complex"/>
    <property type="evidence" value="ECO:0007669"/>
    <property type="project" value="TreeGrafter"/>
</dbReference>
<dbReference type="STRING" id="5364.A0A5C3NNR7"/>
<comment type="subcellular location">
    <subcellularLocation>
        <location evidence="1">Nucleus</location>
    </subcellularLocation>
</comment>
<dbReference type="InterPro" id="IPR007185">
    <property type="entry name" value="DNA_pol_a/d/e_bsu"/>
</dbReference>
<dbReference type="GO" id="GO:0003887">
    <property type="term" value="F:DNA-directed DNA polymerase activity"/>
    <property type="evidence" value="ECO:0007669"/>
    <property type="project" value="UniProtKB-KW"/>
</dbReference>
<evidence type="ECO:0000259" key="11">
    <source>
        <dbReference type="Pfam" id="PF04042"/>
    </source>
</evidence>
<dbReference type="InterPro" id="IPR040663">
    <property type="entry name" value="DNA_pol_D_N"/>
</dbReference>
<dbReference type="OrthoDB" id="3763at2759"/>
<dbReference type="GO" id="GO:0003677">
    <property type="term" value="F:DNA binding"/>
    <property type="evidence" value="ECO:0007669"/>
    <property type="project" value="InterPro"/>
</dbReference>
<dbReference type="GO" id="GO:0006281">
    <property type="term" value="P:DNA repair"/>
    <property type="evidence" value="ECO:0007669"/>
    <property type="project" value="UniProtKB-ARBA"/>
</dbReference>
<dbReference type="PANTHER" id="PTHR10416:SF0">
    <property type="entry name" value="DNA POLYMERASE DELTA SUBUNIT 2"/>
    <property type="match status" value="1"/>
</dbReference>
<evidence type="ECO:0000256" key="10">
    <source>
        <dbReference type="SAM" id="MobiDB-lite"/>
    </source>
</evidence>
<dbReference type="FunFam" id="2.40.50.430:FF:000002">
    <property type="entry name" value="DNA polymerase delta subunit"/>
    <property type="match status" value="1"/>
</dbReference>
<dbReference type="AlphaFoldDB" id="A0A5C3NNR7"/>
<dbReference type="Pfam" id="PF18018">
    <property type="entry name" value="DNA_pol_D_N"/>
    <property type="match status" value="1"/>
</dbReference>
<reference evidence="13 14" key="1">
    <citation type="journal article" date="2019" name="Nat. Ecol. Evol.">
        <title>Megaphylogeny resolves global patterns of mushroom evolution.</title>
        <authorList>
            <person name="Varga T."/>
            <person name="Krizsan K."/>
            <person name="Foldi C."/>
            <person name="Dima B."/>
            <person name="Sanchez-Garcia M."/>
            <person name="Sanchez-Ramirez S."/>
            <person name="Szollosi G.J."/>
            <person name="Szarkandi J.G."/>
            <person name="Papp V."/>
            <person name="Albert L."/>
            <person name="Andreopoulos W."/>
            <person name="Angelini C."/>
            <person name="Antonin V."/>
            <person name="Barry K.W."/>
            <person name="Bougher N.L."/>
            <person name="Buchanan P."/>
            <person name="Buyck B."/>
            <person name="Bense V."/>
            <person name="Catcheside P."/>
            <person name="Chovatia M."/>
            <person name="Cooper J."/>
            <person name="Damon W."/>
            <person name="Desjardin D."/>
            <person name="Finy P."/>
            <person name="Geml J."/>
            <person name="Haridas S."/>
            <person name="Hughes K."/>
            <person name="Justo A."/>
            <person name="Karasinski D."/>
            <person name="Kautmanova I."/>
            <person name="Kiss B."/>
            <person name="Kocsube S."/>
            <person name="Kotiranta H."/>
            <person name="LaButti K.M."/>
            <person name="Lechner B.E."/>
            <person name="Liimatainen K."/>
            <person name="Lipzen A."/>
            <person name="Lukacs Z."/>
            <person name="Mihaltcheva S."/>
            <person name="Morgado L.N."/>
            <person name="Niskanen T."/>
            <person name="Noordeloos M.E."/>
            <person name="Ohm R.A."/>
            <person name="Ortiz-Santana B."/>
            <person name="Ovrebo C."/>
            <person name="Racz N."/>
            <person name="Riley R."/>
            <person name="Savchenko A."/>
            <person name="Shiryaev A."/>
            <person name="Soop K."/>
            <person name="Spirin V."/>
            <person name="Szebenyi C."/>
            <person name="Tomsovsky M."/>
            <person name="Tulloss R.E."/>
            <person name="Uehling J."/>
            <person name="Grigoriev I.V."/>
            <person name="Vagvolgyi C."/>
            <person name="Papp T."/>
            <person name="Martin F.M."/>
            <person name="Miettinen O."/>
            <person name="Hibbett D.S."/>
            <person name="Nagy L.G."/>
        </authorList>
    </citation>
    <scope>NUCLEOTIDE SEQUENCE [LARGE SCALE GENOMIC DNA]</scope>
    <source>
        <strain evidence="13 14">OMC1185</strain>
    </source>
</reference>
<comment type="similarity">
    <text evidence="2">Belongs to the DNA polymerase delta/II small subunit family.</text>
</comment>
<evidence type="ECO:0000256" key="1">
    <source>
        <dbReference type="ARBA" id="ARBA00004123"/>
    </source>
</evidence>
<dbReference type="Gene3D" id="2.40.50.430">
    <property type="match status" value="1"/>
</dbReference>
<evidence type="ECO:0000256" key="3">
    <source>
        <dbReference type="ARBA" id="ARBA00012417"/>
    </source>
</evidence>
<feature type="domain" description="DNA polymerase delta subunit OB-fold" evidence="12">
    <location>
        <begin position="41"/>
        <end position="173"/>
    </location>
</feature>
<gene>
    <name evidence="13" type="ORF">OE88DRAFT_1674999</name>
</gene>
<evidence type="ECO:0000313" key="14">
    <source>
        <dbReference type="Proteomes" id="UP000305948"/>
    </source>
</evidence>
<feature type="region of interest" description="Disordered" evidence="10">
    <location>
        <begin position="351"/>
        <end position="370"/>
    </location>
</feature>
<feature type="region of interest" description="Disordered" evidence="10">
    <location>
        <begin position="1"/>
        <end position="20"/>
    </location>
</feature>
<keyword evidence="6" id="KW-0235">DNA replication</keyword>
<dbReference type="Pfam" id="PF04042">
    <property type="entry name" value="DNA_pol_E_B"/>
    <property type="match status" value="1"/>
</dbReference>
<evidence type="ECO:0000256" key="7">
    <source>
        <dbReference type="ARBA" id="ARBA00022932"/>
    </source>
</evidence>
<evidence type="ECO:0000256" key="6">
    <source>
        <dbReference type="ARBA" id="ARBA00022705"/>
    </source>
</evidence>